<dbReference type="InterPro" id="IPR023210">
    <property type="entry name" value="NADP_OxRdtase_dom"/>
</dbReference>
<dbReference type="InterPro" id="IPR050523">
    <property type="entry name" value="AKR_Detox_Biosynth"/>
</dbReference>
<comment type="catalytic activity">
    <reaction evidence="5">
        <text>xylitol + NADP(+) = D-xylose + NADPH + H(+)</text>
        <dbReference type="Rhea" id="RHEA:27445"/>
        <dbReference type="ChEBI" id="CHEBI:15378"/>
        <dbReference type="ChEBI" id="CHEBI:17151"/>
        <dbReference type="ChEBI" id="CHEBI:53455"/>
        <dbReference type="ChEBI" id="CHEBI:57783"/>
        <dbReference type="ChEBI" id="CHEBI:58349"/>
        <dbReference type="EC" id="1.1.1.307"/>
    </reaction>
</comment>
<dbReference type="RefSeq" id="XP_070892542.1">
    <property type="nucleotide sequence ID" value="XM_071048892.1"/>
</dbReference>
<name>A0ABR4JBW5_9EURO</name>
<dbReference type="PANTHER" id="PTHR43364">
    <property type="entry name" value="NADH-SPECIFIC METHYLGLYOXAL REDUCTASE-RELATED"/>
    <property type="match status" value="1"/>
</dbReference>
<dbReference type="Gene3D" id="3.20.20.100">
    <property type="entry name" value="NADP-dependent oxidoreductase domain"/>
    <property type="match status" value="1"/>
</dbReference>
<dbReference type="GeneID" id="98164056"/>
<dbReference type="PRINTS" id="PR00069">
    <property type="entry name" value="ALDKETRDTASE"/>
</dbReference>
<accession>A0ABR4JBW5</accession>
<organism evidence="8 9">
    <name type="scientific">Aspergillus pseudodeflectus</name>
    <dbReference type="NCBI Taxonomy" id="176178"/>
    <lineage>
        <taxon>Eukaryota</taxon>
        <taxon>Fungi</taxon>
        <taxon>Dikarya</taxon>
        <taxon>Ascomycota</taxon>
        <taxon>Pezizomycotina</taxon>
        <taxon>Eurotiomycetes</taxon>
        <taxon>Eurotiomycetidae</taxon>
        <taxon>Eurotiales</taxon>
        <taxon>Aspergillaceae</taxon>
        <taxon>Aspergillus</taxon>
        <taxon>Aspergillus subgen. Nidulantes</taxon>
    </lineage>
</organism>
<reference evidence="8 9" key="1">
    <citation type="submission" date="2024-07" db="EMBL/GenBank/DDBJ databases">
        <title>Section-level genome sequencing and comparative genomics of Aspergillus sections Usti and Cavernicolus.</title>
        <authorList>
            <consortium name="Lawrence Berkeley National Laboratory"/>
            <person name="Nybo J.L."/>
            <person name="Vesth T.C."/>
            <person name="Theobald S."/>
            <person name="Frisvad J.C."/>
            <person name="Larsen T.O."/>
            <person name="Kjaerboelling I."/>
            <person name="Rothschild-Mancinelli K."/>
            <person name="Lyhne E.K."/>
            <person name="Kogle M.E."/>
            <person name="Barry K."/>
            <person name="Clum A."/>
            <person name="Na H."/>
            <person name="Ledsgaard L."/>
            <person name="Lin J."/>
            <person name="Lipzen A."/>
            <person name="Kuo A."/>
            <person name="Riley R."/>
            <person name="Mondo S."/>
            <person name="LaButti K."/>
            <person name="Haridas S."/>
            <person name="Pangalinan J."/>
            <person name="Salamov A.A."/>
            <person name="Simmons B.A."/>
            <person name="Magnuson J.K."/>
            <person name="Chen J."/>
            <person name="Drula E."/>
            <person name="Henrissat B."/>
            <person name="Wiebenga A."/>
            <person name="Lubbers R.J."/>
            <person name="Gomes A.C."/>
            <person name="Macurrencykelacurrency M.R."/>
            <person name="Stajich J."/>
            <person name="Grigoriev I.V."/>
            <person name="Mortensen U.H."/>
            <person name="De vries R.P."/>
            <person name="Baker S.E."/>
            <person name="Andersen M.R."/>
        </authorList>
    </citation>
    <scope>NUCLEOTIDE SEQUENCE [LARGE SCALE GENOMIC DNA]</scope>
    <source>
        <strain evidence="8 9">CBS 756.74</strain>
    </source>
</reference>
<dbReference type="SUPFAM" id="SSF51430">
    <property type="entry name" value="NAD(P)-linked oxidoreductase"/>
    <property type="match status" value="1"/>
</dbReference>
<comment type="function">
    <text evidence="3">Catalyzes the initial reaction in the xylose utilization pathway by reducing D-xylose into xylitol. Xylose is a major component of hemicelluloses such as xylan. Most fungi utilize D-xylose via three enzymatic reactions, xylose reductase (XR), xylitol dehydrogenase (XDH), and xylulokinase, to form xylulose 5-phosphate, which enters pentose phosphate pathway.</text>
</comment>
<dbReference type="EMBL" id="JBFXLR010000097">
    <property type="protein sequence ID" value="KAL2837440.1"/>
    <property type="molecule type" value="Genomic_DNA"/>
</dbReference>
<proteinExistence type="inferred from homology"/>
<dbReference type="PROSITE" id="PS00062">
    <property type="entry name" value="ALDOKETO_REDUCTASE_2"/>
    <property type="match status" value="1"/>
</dbReference>
<comment type="caution">
    <text evidence="8">The sequence shown here is derived from an EMBL/GenBank/DDBJ whole genome shotgun (WGS) entry which is preliminary data.</text>
</comment>
<dbReference type="InterPro" id="IPR018170">
    <property type="entry name" value="Aldo/ket_reductase_CS"/>
</dbReference>
<dbReference type="InterPro" id="IPR036812">
    <property type="entry name" value="NAD(P)_OxRdtase_dom_sf"/>
</dbReference>
<evidence type="ECO:0000256" key="4">
    <source>
        <dbReference type="ARBA" id="ARBA00038157"/>
    </source>
</evidence>
<protein>
    <recommendedName>
        <fullName evidence="1">D-xylose reductase [NAD(P)H]</fullName>
        <ecNumber evidence="1">1.1.1.307</ecNumber>
    </recommendedName>
</protein>
<sequence>MSPPTSSYRPRIILGLMTFGRDTNAGGRITTLDEFNQCLDYFQNKGYNEVDTARMYLNGKQEEFTAEAGWKQRGLTIATKVYPSEPGFHAGETLRAKFTESLHALQTDTVDIFYLHAADRSVPFAETLETVNEMYKEGKFRQLGLSNYTAFEVAEIVTWCYQRGWVRPTIYQAMYNAITRSIEAELIPCCRRYGLDIVVYNPLAGGIFSGKYQASAGVPSEGRYSDKNTSGAIYRKRYLNQTVLDALGIVQPVAEAHQLSLVEVAFRWLVHHSQLKLGEHGNDGILIGVSSFGQLQSNLSEVEKGPLPDEVLQALDEVLQALDEAWLSVKGSAANYWHLDLVYTYDTQEALFGKKQ</sequence>
<evidence type="ECO:0000256" key="1">
    <source>
        <dbReference type="ARBA" id="ARBA00012845"/>
    </source>
</evidence>
<keyword evidence="2" id="KW-0560">Oxidoreductase</keyword>
<dbReference type="Proteomes" id="UP001610444">
    <property type="component" value="Unassembled WGS sequence"/>
</dbReference>
<evidence type="ECO:0000256" key="5">
    <source>
        <dbReference type="ARBA" id="ARBA00047534"/>
    </source>
</evidence>
<comment type="catalytic activity">
    <reaction evidence="6">
        <text>xylitol + NAD(+) = D-xylose + NADH + H(+)</text>
        <dbReference type="Rhea" id="RHEA:27441"/>
        <dbReference type="ChEBI" id="CHEBI:15378"/>
        <dbReference type="ChEBI" id="CHEBI:17151"/>
        <dbReference type="ChEBI" id="CHEBI:53455"/>
        <dbReference type="ChEBI" id="CHEBI:57540"/>
        <dbReference type="ChEBI" id="CHEBI:57945"/>
        <dbReference type="EC" id="1.1.1.307"/>
    </reaction>
</comment>
<evidence type="ECO:0000256" key="3">
    <source>
        <dbReference type="ARBA" id="ARBA00025065"/>
    </source>
</evidence>
<evidence type="ECO:0000313" key="9">
    <source>
        <dbReference type="Proteomes" id="UP001610444"/>
    </source>
</evidence>
<dbReference type="Pfam" id="PF00248">
    <property type="entry name" value="Aldo_ket_red"/>
    <property type="match status" value="1"/>
</dbReference>
<evidence type="ECO:0000259" key="7">
    <source>
        <dbReference type="Pfam" id="PF00248"/>
    </source>
</evidence>
<keyword evidence="9" id="KW-1185">Reference proteome</keyword>
<evidence type="ECO:0000256" key="6">
    <source>
        <dbReference type="ARBA" id="ARBA00049485"/>
    </source>
</evidence>
<feature type="domain" description="NADP-dependent oxidoreductase" evidence="7">
    <location>
        <begin position="11"/>
        <end position="319"/>
    </location>
</feature>
<dbReference type="PANTHER" id="PTHR43364:SF4">
    <property type="entry name" value="NAD(P)-LINKED OXIDOREDUCTASE SUPERFAMILY PROTEIN"/>
    <property type="match status" value="1"/>
</dbReference>
<dbReference type="CDD" id="cd19075">
    <property type="entry name" value="AKR_AKR7A1-5"/>
    <property type="match status" value="1"/>
</dbReference>
<evidence type="ECO:0000313" key="8">
    <source>
        <dbReference type="EMBL" id="KAL2837440.1"/>
    </source>
</evidence>
<gene>
    <name evidence="8" type="ORF">BJX68DRAFT_280195</name>
</gene>
<comment type="similarity">
    <text evidence="4">Belongs to the aldo/keto reductase family. Aldo/keto reductase 2 subfamily.</text>
</comment>
<dbReference type="InterPro" id="IPR020471">
    <property type="entry name" value="AKR"/>
</dbReference>
<evidence type="ECO:0000256" key="2">
    <source>
        <dbReference type="ARBA" id="ARBA00023002"/>
    </source>
</evidence>
<dbReference type="EC" id="1.1.1.307" evidence="1"/>